<evidence type="ECO:0000256" key="5">
    <source>
        <dbReference type="ARBA" id="ARBA00022989"/>
    </source>
</evidence>
<evidence type="ECO:0000256" key="7">
    <source>
        <dbReference type="SAM" id="Phobius"/>
    </source>
</evidence>
<organism evidence="9 10">
    <name type="scientific">Candidatus Falkowbacteria bacterium RIFCSPHIGHO2_02_FULL_45_15</name>
    <dbReference type="NCBI Taxonomy" id="1797987"/>
    <lineage>
        <taxon>Bacteria</taxon>
        <taxon>Candidatus Falkowiibacteriota</taxon>
    </lineage>
</organism>
<dbReference type="GO" id="GO:0016020">
    <property type="term" value="C:membrane"/>
    <property type="evidence" value="ECO:0007669"/>
    <property type="project" value="UniProtKB-SubCell"/>
</dbReference>
<feature type="transmembrane region" description="Helical" evidence="7">
    <location>
        <begin position="84"/>
        <end position="104"/>
    </location>
</feature>
<feature type="transmembrane region" description="Helical" evidence="7">
    <location>
        <begin position="50"/>
        <end position="72"/>
    </location>
</feature>
<evidence type="ECO:0000256" key="3">
    <source>
        <dbReference type="ARBA" id="ARBA00022679"/>
    </source>
</evidence>
<feature type="transmembrane region" description="Helical" evidence="7">
    <location>
        <begin position="274"/>
        <end position="295"/>
    </location>
</feature>
<keyword evidence="3" id="KW-0808">Transferase</keyword>
<comment type="similarity">
    <text evidence="2">Belongs to the bacterial sugar transferase family.</text>
</comment>
<proteinExistence type="inferred from homology"/>
<dbReference type="Proteomes" id="UP000177691">
    <property type="component" value="Unassembled WGS sequence"/>
</dbReference>
<protein>
    <recommendedName>
        <fullName evidence="8">Bacterial sugar transferase domain-containing protein</fullName>
    </recommendedName>
</protein>
<dbReference type="EMBL" id="MFFU01000057">
    <property type="protein sequence ID" value="OGF15183.1"/>
    <property type="molecule type" value="Genomic_DNA"/>
</dbReference>
<sequence length="474" mass="54287">MKKSELTFTFLLVPLDFLMITLAAVSAYQLRFAEFTAGIRPVIFNLPFEYYLKIVIFVAVFWLIIFALAGLYHVSVATRITSEMYRVILACSTGLVAVIIFMFFRRELFSSRFIILAAWGLAIIYVVCARIMMRWLQRRLYAQGIGVHKIIVIGNTPTTERVITLISSSHKLGYEIFRRFKVLDAPALKELRELAERKKIDEIIQIDPNLSKSDVLNLFSICDEYHLTFKYAADLLGTKILQTEVIMMAGLPIVEIKTTPLDGWGRIIKRIFDVIAALILLAMVSPILILVALLVKLESRGPIIYKNERVSKNGIFTTYKFRSMYLQYCIGEEYKNSEAALKLEAELIARQNTKEGPVYKIANDPRLTKIGRLIRRWSLDELPQLVNVLAGTMSMVGPRPHQPREVAKYAKHHKKVLAIKPGVTGLAQISGRSDLSFEEEVRLDTYYIENWSLRFDLNIIFKTPVAILRKRRVV</sequence>
<keyword evidence="6 7" id="KW-0472">Membrane</keyword>
<comment type="subcellular location">
    <subcellularLocation>
        <location evidence="1">Membrane</location>
        <topology evidence="1">Multi-pass membrane protein</topology>
    </subcellularLocation>
</comment>
<evidence type="ECO:0000256" key="6">
    <source>
        <dbReference type="ARBA" id="ARBA00023136"/>
    </source>
</evidence>
<evidence type="ECO:0000259" key="8">
    <source>
        <dbReference type="Pfam" id="PF02397"/>
    </source>
</evidence>
<dbReference type="AlphaFoldDB" id="A0A1F5RLX5"/>
<dbReference type="InterPro" id="IPR003362">
    <property type="entry name" value="Bact_transf"/>
</dbReference>
<feature type="transmembrane region" description="Helical" evidence="7">
    <location>
        <begin position="7"/>
        <end position="30"/>
    </location>
</feature>
<comment type="caution">
    <text evidence="9">The sequence shown here is derived from an EMBL/GenBank/DDBJ whole genome shotgun (WGS) entry which is preliminary data.</text>
</comment>
<reference evidence="9 10" key="1">
    <citation type="journal article" date="2016" name="Nat. Commun.">
        <title>Thousands of microbial genomes shed light on interconnected biogeochemical processes in an aquifer system.</title>
        <authorList>
            <person name="Anantharaman K."/>
            <person name="Brown C.T."/>
            <person name="Hug L.A."/>
            <person name="Sharon I."/>
            <person name="Castelle C.J."/>
            <person name="Probst A.J."/>
            <person name="Thomas B.C."/>
            <person name="Singh A."/>
            <person name="Wilkins M.J."/>
            <person name="Karaoz U."/>
            <person name="Brodie E.L."/>
            <person name="Williams K.H."/>
            <person name="Hubbard S.S."/>
            <person name="Banfield J.F."/>
        </authorList>
    </citation>
    <scope>NUCLEOTIDE SEQUENCE [LARGE SCALE GENOMIC DNA]</scope>
</reference>
<keyword evidence="4 7" id="KW-0812">Transmembrane</keyword>
<dbReference type="InterPro" id="IPR017475">
    <property type="entry name" value="EPS_sugar_tfrase"/>
</dbReference>
<feature type="domain" description="Bacterial sugar transferase" evidence="8">
    <location>
        <begin position="269"/>
        <end position="468"/>
    </location>
</feature>
<accession>A0A1F5RLX5</accession>
<gene>
    <name evidence="9" type="ORF">A3D54_01365</name>
</gene>
<keyword evidence="5 7" id="KW-1133">Transmembrane helix</keyword>
<evidence type="ECO:0000256" key="1">
    <source>
        <dbReference type="ARBA" id="ARBA00004141"/>
    </source>
</evidence>
<name>A0A1F5RLX5_9BACT</name>
<evidence type="ECO:0000256" key="2">
    <source>
        <dbReference type="ARBA" id="ARBA00006464"/>
    </source>
</evidence>
<evidence type="ECO:0000256" key="4">
    <source>
        <dbReference type="ARBA" id="ARBA00022692"/>
    </source>
</evidence>
<dbReference type="Pfam" id="PF13727">
    <property type="entry name" value="CoA_binding_3"/>
    <property type="match status" value="1"/>
</dbReference>
<dbReference type="GO" id="GO:0016780">
    <property type="term" value="F:phosphotransferase activity, for other substituted phosphate groups"/>
    <property type="evidence" value="ECO:0007669"/>
    <property type="project" value="TreeGrafter"/>
</dbReference>
<dbReference type="Pfam" id="PF02397">
    <property type="entry name" value="Bac_transf"/>
    <property type="match status" value="1"/>
</dbReference>
<dbReference type="PANTHER" id="PTHR30576">
    <property type="entry name" value="COLANIC BIOSYNTHESIS UDP-GLUCOSE LIPID CARRIER TRANSFERASE"/>
    <property type="match status" value="1"/>
</dbReference>
<dbReference type="PANTHER" id="PTHR30576:SF10">
    <property type="entry name" value="SLL5057 PROTEIN"/>
    <property type="match status" value="1"/>
</dbReference>
<evidence type="ECO:0000313" key="9">
    <source>
        <dbReference type="EMBL" id="OGF15183.1"/>
    </source>
</evidence>
<feature type="transmembrane region" description="Helical" evidence="7">
    <location>
        <begin position="110"/>
        <end position="133"/>
    </location>
</feature>
<dbReference type="NCBIfam" id="TIGR03025">
    <property type="entry name" value="EPS_sugtrans"/>
    <property type="match status" value="1"/>
</dbReference>
<evidence type="ECO:0000313" key="10">
    <source>
        <dbReference type="Proteomes" id="UP000177691"/>
    </source>
</evidence>